<keyword evidence="1" id="KW-0472">Membrane</keyword>
<dbReference type="Proteomes" id="UP000663720">
    <property type="component" value="Chromosome"/>
</dbReference>
<feature type="transmembrane region" description="Helical" evidence="1">
    <location>
        <begin position="20"/>
        <end position="42"/>
    </location>
</feature>
<keyword evidence="1" id="KW-1133">Transmembrane helix</keyword>
<proteinExistence type="predicted"/>
<gene>
    <name evidence="2" type="ORF">dnl_33610</name>
</gene>
<sequence>MIIGIIRIFNPFIPENSGSYSFYLNCNSIIIVFTIIPVIMAITELF</sequence>
<dbReference type="EMBL" id="CP061799">
    <property type="protein sequence ID" value="QTA81037.1"/>
    <property type="molecule type" value="Genomic_DNA"/>
</dbReference>
<keyword evidence="3" id="KW-1185">Reference proteome</keyword>
<dbReference type="KEGG" id="dli:dnl_33610"/>
<reference evidence="2" key="1">
    <citation type="journal article" date="2021" name="Microb. Physiol.">
        <title>Proteogenomic Insights into the Physiology of Marine, Sulfate-Reducing, Filamentous Desulfonema limicola and Desulfonema magnum.</title>
        <authorList>
            <person name="Schnaars V."/>
            <person name="Wohlbrand L."/>
            <person name="Scheve S."/>
            <person name="Hinrichs C."/>
            <person name="Reinhardt R."/>
            <person name="Rabus R."/>
        </authorList>
    </citation>
    <scope>NUCLEOTIDE SEQUENCE</scope>
    <source>
        <strain evidence="2">5ac10</strain>
    </source>
</reference>
<organism evidence="2 3">
    <name type="scientific">Desulfonema limicola</name>
    <dbReference type="NCBI Taxonomy" id="45656"/>
    <lineage>
        <taxon>Bacteria</taxon>
        <taxon>Pseudomonadati</taxon>
        <taxon>Thermodesulfobacteriota</taxon>
        <taxon>Desulfobacteria</taxon>
        <taxon>Desulfobacterales</taxon>
        <taxon>Desulfococcaceae</taxon>
        <taxon>Desulfonema</taxon>
    </lineage>
</organism>
<name>A0A975B8Z0_9BACT</name>
<keyword evidence="1" id="KW-0812">Transmembrane</keyword>
<evidence type="ECO:0000313" key="3">
    <source>
        <dbReference type="Proteomes" id="UP000663720"/>
    </source>
</evidence>
<dbReference type="AlphaFoldDB" id="A0A975B8Z0"/>
<evidence type="ECO:0000313" key="2">
    <source>
        <dbReference type="EMBL" id="QTA81037.1"/>
    </source>
</evidence>
<accession>A0A975B8Z0</accession>
<protein>
    <submittedName>
        <fullName evidence="2">Uncharacterized protein</fullName>
    </submittedName>
</protein>
<evidence type="ECO:0000256" key="1">
    <source>
        <dbReference type="SAM" id="Phobius"/>
    </source>
</evidence>